<evidence type="ECO:0000256" key="3">
    <source>
        <dbReference type="SAM" id="SignalP"/>
    </source>
</evidence>
<feature type="chain" id="PRO_5029509334" evidence="3">
    <location>
        <begin position="31"/>
        <end position="597"/>
    </location>
</feature>
<feature type="coiled-coil region" evidence="1">
    <location>
        <begin position="483"/>
        <end position="535"/>
    </location>
</feature>
<evidence type="ECO:0000256" key="2">
    <source>
        <dbReference type="SAM" id="Phobius"/>
    </source>
</evidence>
<accession>A0A7I4YHV0</accession>
<feature type="signal peptide" evidence="3">
    <location>
        <begin position="1"/>
        <end position="30"/>
    </location>
</feature>
<name>A0A7I4YHV0_HAECO</name>
<keyword evidence="3" id="KW-0732">Signal</keyword>
<dbReference type="WBParaSite" id="HCON_00100680-00001">
    <property type="protein sequence ID" value="HCON_00100680-00001"/>
    <property type="gene ID" value="HCON_00100680"/>
</dbReference>
<protein>
    <submittedName>
        <fullName evidence="5">Fibronectin type-III domain-containing protein</fullName>
    </submittedName>
</protein>
<dbReference type="InterPro" id="IPR036116">
    <property type="entry name" value="FN3_sf"/>
</dbReference>
<evidence type="ECO:0000313" key="4">
    <source>
        <dbReference type="Proteomes" id="UP000025227"/>
    </source>
</evidence>
<evidence type="ECO:0000313" key="5">
    <source>
        <dbReference type="WBParaSite" id="HCON_00100680-00001"/>
    </source>
</evidence>
<keyword evidence="2" id="KW-0472">Membrane</keyword>
<keyword evidence="4" id="KW-1185">Reference proteome</keyword>
<keyword evidence="2" id="KW-1133">Transmembrane helix</keyword>
<dbReference type="SUPFAM" id="SSF49265">
    <property type="entry name" value="Fibronectin type III"/>
    <property type="match status" value="1"/>
</dbReference>
<keyword evidence="1" id="KW-0175">Coiled coil</keyword>
<feature type="transmembrane region" description="Helical" evidence="2">
    <location>
        <begin position="553"/>
        <end position="571"/>
    </location>
</feature>
<dbReference type="Proteomes" id="UP000025227">
    <property type="component" value="Unplaced"/>
</dbReference>
<evidence type="ECO:0000256" key="1">
    <source>
        <dbReference type="SAM" id="Coils"/>
    </source>
</evidence>
<reference evidence="5" key="1">
    <citation type="submission" date="2020-12" db="UniProtKB">
        <authorList>
            <consortium name="WormBaseParasite"/>
        </authorList>
    </citation>
    <scope>IDENTIFICATION</scope>
    <source>
        <strain evidence="5">MHco3</strain>
    </source>
</reference>
<sequence length="597" mass="69210">SYCILMRRTLDFRGAFTCCTILLFAIRSLADQGNNGEDESEQVFITTIQEEYVVKAGEWIKLDCRSAKYDEWDTTSVWTFWPANWTYLRPQEGDHPENRFWEPSDKPVPIEPSIVRYTTNYNNILHMRALNHHDGLYRCELYRVLEDCKELLGVQTTFISHTTSKDRYCPVAFLIENNSAYTRMCHCDDCLPEPHEFWGALSDHVSFGASSYPIPFTENHRAHAKTNQYYFVTHNLPNNALTVFGSHGIRYVQLSKTSSNLPVFEPNVIYRTMVGELCGDCLRVLFGPFPECSERNDIAFKIRLTNTRDGSSLEKIFYPDEWYSCSHMHSPIQCDVKEKCIAVNFGSIEKYVNYRFTLGYVLINNKTEKELIVKHDTFFGKPYPPPIFTIRSDIVNAIDMSWESTYQDFEHFIVHFTSGEEEKHEGEFITKTPSFFRNGLLPTKHYTVWIRTKGKDGRHSSMIAIKTRPISNPFSATPHQQYLQNLIEAEGRLREEKNFHEDELRRKTIQLDGRLKLLKQQRTKLKARLKSYRTIKHTFYQTYIDDGDAVTEIFIILLSAVIILALTPMFIGTHKTSLTTATAQRGSSKLQNPPKSS</sequence>
<dbReference type="AlphaFoldDB" id="A0A7I4YHV0"/>
<keyword evidence="2" id="KW-0812">Transmembrane</keyword>
<organism evidence="4 5">
    <name type="scientific">Haemonchus contortus</name>
    <name type="common">Barber pole worm</name>
    <dbReference type="NCBI Taxonomy" id="6289"/>
    <lineage>
        <taxon>Eukaryota</taxon>
        <taxon>Metazoa</taxon>
        <taxon>Ecdysozoa</taxon>
        <taxon>Nematoda</taxon>
        <taxon>Chromadorea</taxon>
        <taxon>Rhabditida</taxon>
        <taxon>Rhabditina</taxon>
        <taxon>Rhabditomorpha</taxon>
        <taxon>Strongyloidea</taxon>
        <taxon>Trichostrongylidae</taxon>
        <taxon>Haemonchus</taxon>
    </lineage>
</organism>
<proteinExistence type="predicted"/>